<dbReference type="GO" id="GO:0005543">
    <property type="term" value="F:phospholipid binding"/>
    <property type="evidence" value="ECO:0007669"/>
    <property type="project" value="EnsemblFungi"/>
</dbReference>
<keyword evidence="3" id="KW-1185">Reference proteome</keyword>
<dbReference type="GO" id="GO:0045121">
    <property type="term" value="C:membrane raft"/>
    <property type="evidence" value="ECO:0007669"/>
    <property type="project" value="EnsemblFungi"/>
</dbReference>
<dbReference type="GO" id="GO:0000329">
    <property type="term" value="C:fungal-type vacuole membrane"/>
    <property type="evidence" value="ECO:0007669"/>
    <property type="project" value="EnsemblFungi"/>
</dbReference>
<sequence>MSASEPKIGTSNELKSNSSLRENSSNNRYHAPHLSEFYSIVNNENQRLPTVNENNNSVDELVSSINDTDINGNSNKKESGFNPFTKFTSRFSSRRPSSVTSGMSSISDLRTLVTKKDMDNTAIEIEKLYKNSKSYSSKLVDISTESSELACSLEAISKLKGCSDVSADKLLKASGLFHLLANHEQIMSRIINDLLNENILQELTNFKEENKKLTKEFKNNFMELSSSLKLQEKRNAELSKKKIRNILTYRQSLNNLQFQLDQVETLKHHYFQDCYKLVEDTCNNVLKNVASTTRAQVEISENIARKGWSGGGLDNLLSDSNDPFNYESDEEDEEFQQIKNNQETDQHINGEEELPTLKENIVSKIVTAENNGKIAVSPKVTTSDVNENKIVNENPELMSTPHKFICTSDNANSITNENYITSPLKNETKDSDTKSESDQMDNEEHEDVDSNFDNSFSLPIMPPSRNTNPDHIKSLSRQEQNNGITSVEKLLLPGTNILSDMHTEFEKHERKPELENEQDFGNTMEESEYPDFADQSTIHDNS</sequence>
<dbReference type="STRING" id="1071381.G8BRH6"/>
<dbReference type="Proteomes" id="UP000005666">
    <property type="component" value="Chromosome 3"/>
</dbReference>
<dbReference type="GeneID" id="11533981"/>
<evidence type="ECO:0008006" key="4">
    <source>
        <dbReference type="Google" id="ProtNLM"/>
    </source>
</evidence>
<reference evidence="2 3" key="1">
    <citation type="journal article" date="2011" name="Proc. Natl. Acad. Sci. U.S.A.">
        <title>Evolutionary erosion of yeast sex chromosomes by mating-type switching accidents.</title>
        <authorList>
            <person name="Gordon J.L."/>
            <person name="Armisen D."/>
            <person name="Proux-Wera E."/>
            <person name="Oheigeartaigh S.S."/>
            <person name="Byrne K.P."/>
            <person name="Wolfe K.H."/>
        </authorList>
    </citation>
    <scope>NUCLEOTIDE SEQUENCE [LARGE SCALE GENOMIC DNA]</scope>
    <source>
        <strain evidence="3">ATCC 24235 / CBS 4417 / NBRC 1672 / NRRL Y-8282 / UCD 70-5</strain>
    </source>
</reference>
<dbReference type="HOGENOM" id="CLU_034174_1_0_1"/>
<dbReference type="Gene3D" id="1.20.1270.60">
    <property type="entry name" value="Arfaptin homology (AH) domain/BAR domain"/>
    <property type="match status" value="1"/>
</dbReference>
<dbReference type="SUPFAM" id="SSF103657">
    <property type="entry name" value="BAR/IMD domain-like"/>
    <property type="match status" value="1"/>
</dbReference>
<dbReference type="OMA" id="PENINHE"/>
<evidence type="ECO:0000313" key="2">
    <source>
        <dbReference type="EMBL" id="CCE62352.1"/>
    </source>
</evidence>
<dbReference type="eggNOG" id="ENOG502QTA6">
    <property type="taxonomic scope" value="Eukaryota"/>
</dbReference>
<dbReference type="KEGG" id="tpf:TPHA_0C01970"/>
<dbReference type="InterPro" id="IPR037470">
    <property type="entry name" value="IVY1"/>
</dbReference>
<dbReference type="OrthoDB" id="5594612at2759"/>
<feature type="region of interest" description="Disordered" evidence="1">
    <location>
        <begin position="420"/>
        <end position="473"/>
    </location>
</feature>
<dbReference type="AlphaFoldDB" id="G8BRH6"/>
<gene>
    <name evidence="2" type="primary">TPHA0C01970</name>
    <name evidence="2" type="ordered locus">TPHA_0C01970</name>
</gene>
<protein>
    <recommendedName>
        <fullName evidence="4">Protein IVY1</fullName>
    </recommendedName>
</protein>
<dbReference type="PANTHER" id="PTHR38407:SF1">
    <property type="entry name" value="PROTEIN IVY1"/>
    <property type="match status" value="1"/>
</dbReference>
<evidence type="ECO:0000313" key="3">
    <source>
        <dbReference type="Proteomes" id="UP000005666"/>
    </source>
</evidence>
<dbReference type="EMBL" id="HE612858">
    <property type="protein sequence ID" value="CCE62352.1"/>
    <property type="molecule type" value="Genomic_DNA"/>
</dbReference>
<accession>G8BRH6</accession>
<organism evidence="2 3">
    <name type="scientific">Tetrapisispora phaffii (strain ATCC 24235 / CBS 4417 / NBRC 1672 / NRRL Y-8282 / UCD 70-5)</name>
    <name type="common">Yeast</name>
    <name type="synonym">Fabospora phaffii</name>
    <dbReference type="NCBI Taxonomy" id="1071381"/>
    <lineage>
        <taxon>Eukaryota</taxon>
        <taxon>Fungi</taxon>
        <taxon>Dikarya</taxon>
        <taxon>Ascomycota</taxon>
        <taxon>Saccharomycotina</taxon>
        <taxon>Saccharomycetes</taxon>
        <taxon>Saccharomycetales</taxon>
        <taxon>Saccharomycetaceae</taxon>
        <taxon>Tetrapisispora</taxon>
    </lineage>
</organism>
<dbReference type="GO" id="GO:0042144">
    <property type="term" value="P:vacuole fusion, non-autophagic"/>
    <property type="evidence" value="ECO:0007669"/>
    <property type="project" value="EnsemblFungi"/>
</dbReference>
<feature type="compositionally biased region" description="Acidic residues" evidence="1">
    <location>
        <begin position="438"/>
        <end position="450"/>
    </location>
</feature>
<feature type="region of interest" description="Disordered" evidence="1">
    <location>
        <begin position="502"/>
        <end position="542"/>
    </location>
</feature>
<feature type="compositionally biased region" description="Basic and acidic residues" evidence="1">
    <location>
        <begin position="426"/>
        <end position="437"/>
    </location>
</feature>
<dbReference type="GO" id="GO:0042802">
    <property type="term" value="F:identical protein binding"/>
    <property type="evidence" value="ECO:0007669"/>
    <property type="project" value="EnsemblFungi"/>
</dbReference>
<feature type="region of interest" description="Disordered" evidence="1">
    <location>
        <begin position="1"/>
        <end position="28"/>
    </location>
</feature>
<dbReference type="PANTHER" id="PTHR38407">
    <property type="entry name" value="PROTEIN IVY1"/>
    <property type="match status" value="1"/>
</dbReference>
<feature type="compositionally biased region" description="Basic and acidic residues" evidence="1">
    <location>
        <begin position="502"/>
        <end position="514"/>
    </location>
</feature>
<evidence type="ECO:0000256" key="1">
    <source>
        <dbReference type="SAM" id="MobiDB-lite"/>
    </source>
</evidence>
<feature type="compositionally biased region" description="Low complexity" evidence="1">
    <location>
        <begin position="11"/>
        <end position="28"/>
    </location>
</feature>
<proteinExistence type="predicted"/>
<dbReference type="RefSeq" id="XP_003684786.1">
    <property type="nucleotide sequence ID" value="XM_003684738.1"/>
</dbReference>
<name>G8BRH6_TETPH</name>
<dbReference type="InterPro" id="IPR027267">
    <property type="entry name" value="AH/BAR_dom_sf"/>
</dbReference>